<keyword evidence="8" id="KW-1185">Reference proteome</keyword>
<dbReference type="CTD" id="35560"/>
<dbReference type="SMART" id="SM00501">
    <property type="entry name" value="BRIGHT"/>
    <property type="match status" value="1"/>
</dbReference>
<feature type="region of interest" description="Disordered" evidence="5">
    <location>
        <begin position="1001"/>
        <end position="1034"/>
    </location>
</feature>
<reference evidence="9" key="1">
    <citation type="submission" date="2025-08" db="UniProtKB">
        <authorList>
            <consortium name="RefSeq"/>
        </authorList>
    </citation>
    <scope>IDENTIFICATION</scope>
    <source>
        <tissue evidence="9">Total insect</tissue>
    </source>
</reference>
<dbReference type="PROSITE" id="PS51011">
    <property type="entry name" value="ARID"/>
    <property type="match status" value="1"/>
</dbReference>
<dbReference type="InterPro" id="IPR036388">
    <property type="entry name" value="WH-like_DNA-bd_sf"/>
</dbReference>
<feature type="compositionally biased region" description="Pro residues" evidence="5">
    <location>
        <begin position="1713"/>
        <end position="1723"/>
    </location>
</feature>
<dbReference type="Gene3D" id="1.10.150.60">
    <property type="entry name" value="ARID DNA-binding domain"/>
    <property type="match status" value="1"/>
</dbReference>
<feature type="region of interest" description="Disordered" evidence="5">
    <location>
        <begin position="1866"/>
        <end position="1890"/>
    </location>
</feature>
<dbReference type="SUPFAM" id="SSF46774">
    <property type="entry name" value="ARID-like"/>
    <property type="match status" value="1"/>
</dbReference>
<feature type="region of interest" description="Disordered" evidence="5">
    <location>
        <begin position="830"/>
        <end position="916"/>
    </location>
</feature>
<feature type="region of interest" description="Disordered" evidence="5">
    <location>
        <begin position="636"/>
        <end position="730"/>
    </location>
</feature>
<sequence length="2117" mass="224411">MAQVLNKDPITYQRERDGFLRELQHFHDTRGTPFRRVPQINGQEVDLYLLYVLVTAHGGWLKVNHRNEWEDLLEQFKLPQRCVNSGVALKQVYLRYLDRYEKVHFLGDDGGRGSDDDDDSRHKRWSARALHAVPLTYNAYQHNLTDNQRAYHGLSTDLFKPSDYDKLAMSLMSPLPNEQDFAINVVTLLSNEGRHTLKLDKCPRLVEFLLAHAAVFSNEGTKNLFQDVYGKVRRSSMTHFWADVLEDPELAHLADETQWPLKSRTSLDSRVFRTDSAYTIGKSRFSNKNTFQSDNELDEECAMDVDYPSDVVLGRRKSGESSKTDSGKKKEPRFKIEPSDLELFCLGRSMGTQDHLGQRVVQVATILRNLSFGEENQSLLATNPTFIRFILLCMSSRWDSLKQLGLDTLGNIASEIPMERLSSDPLLQLILSSITQRLYGQDRAGIIAALEVLNKLGQREDNEDAIQRSLDGKIFEQICQYLTLHDIMLLMHTLECLYSLSSLGEKACNCIVRVHGAVDTLVSLITVEAQSYGPKACILMRVVETVTTHDGSGHSNLTVLQPPASSSLHQPDHSQAGHSGLNTQAISSLQHQLAKKVYPATSVATKPISIRPSFVTSQSTSGSPVVTLHPQLALQQHNPNQPTMFPPSSHHSILPASSSVQSNATAIQPQPTPASSQMMSVIAQAPPMSAPASVIQHPPSSQSPQPSRQTATPPPSQSQTASAQLSAQDSVVKENEQFAATFLRATYENVPGSRVEQSEVYNKYLSACAKAGRKGVIAPHHFPKCVRTVFGVTSVPVVKPVMLAGDTAGLSKQHFYEGIKVRPKPIPIHLERTAPGTSGVTVDKRPTKAKKALAASAGTAPLVSSTSSDNADPGPSTSVPSSTSSFTQPSSILLSQLSAPPKPKDTPSTPDNANQVTTHPHLSQALLGSETSSTACTSVAASTSASSNNLSQPTSSGAQSSNTSLIKSLLATKVGETGLTSTQPAGMSGNLTSYNTDISNTQQVAQRQRLQQQQLQQPAQAQPQSVPAPAPLPIPALVASKPEATELTPTTPAVESTQQPQPEAQVVVQVAQQSPALVPTSSDQIPGGLLASTIINHKGKPVRVARINGARTPGILQLQPQIDAPETENHTGGSGLQGRRDPPQPPPLAPLSSGSNRVVPQEVTDSASVIKCTNNVIIADENLTKAGNQSMEGVLVNGAAHLEIKSEIKEEGTIEETKPISKGNLMLVDLLEKSVDVKEPPVLNGGLSCKDLCISERGLELVSKGPKSDLGKQIRITERGLEVVDTATGGTEKELLGMELRLTERGLELVDKQGEAPQPVVVAPPAVPQDNVLQKELLVGERLLEFLEKQDGNLEDEIMVGPEGDLASSLKRPAGDADDKSDVKRLRLEVNGNGSNSGDESSQGEEKVKASSAAANLYSALAASILDDEEETLMPPLPDTTVPDTLPVKEEAVEPQTGSVDQSVAQISVPSQPQLQLVQSGGTLRQVYVSSDPNQAAPQQVMMAGTRQIIVSQALTGQNQVLITTAGGSIALQGTAGAAGTATLKTVSGQTLPMLMTSAGGGSVIAGAVARPAQYVVSQQGQQLQLVQPGNQIQLTSTGVGGQQFLMAQPQTALIQGQPQTVLVAQTPQQQGTNAKTIIILQQQPSSGASVPVSAVGAVTATQQAVQAVHQKVLAVTPQGQQVMVTPVQRPVIQAGAVSQTPPALVATAQQPSPSPSPAPTGIPTPVLTANPSPTATPPPIPTPTITANPNAGGVAVAGASGAAGSAAGALATAVASAVASGSVVASSVASGSAVAVTGAVATAVASTSGSGSTAGVATRANVVRPSPTPSPSSTASTSAASKPNGVTACPKIATRSSVAKAATLNTVTPATPGPSSTAATSTTATATVPKVAALPSTAPRAGGMPSPAPRPPNQSMFLCEWRGCMRSFKSANEVYMHACESHCPSGSQEIQCLWERCDAMKRKRFSLMTHLFDRHCNADVLRMMAVRRRQLSQSGRSEIPPPQPPPPHPGYAPNAAFHAIKRHALEFVNPKELLHKPGPAPAPVPPEQDDNEGPVTKSIRLTAALILRNLVIYSNSGRRLLRSHEPHLASVALSNVESSRTVAQVLYDMNHATGNR</sequence>
<proteinExistence type="predicted"/>
<gene>
    <name evidence="9" type="primary">LOC117651363</name>
</gene>
<evidence type="ECO:0000256" key="4">
    <source>
        <dbReference type="ARBA" id="ARBA00023242"/>
    </source>
</evidence>
<dbReference type="PROSITE" id="PS51526">
    <property type="entry name" value="RFX_DBD"/>
    <property type="match status" value="1"/>
</dbReference>
<feature type="region of interest" description="Disordered" evidence="5">
    <location>
        <begin position="1117"/>
        <end position="1162"/>
    </location>
</feature>
<dbReference type="Pfam" id="PF02257">
    <property type="entry name" value="RFX_DNA_binding"/>
    <property type="match status" value="1"/>
</dbReference>
<dbReference type="Gene3D" id="1.10.10.10">
    <property type="entry name" value="Winged helix-like DNA-binding domain superfamily/Winged helix DNA-binding domain"/>
    <property type="match status" value="1"/>
</dbReference>
<feature type="region of interest" description="Disordered" evidence="5">
    <location>
        <begin position="551"/>
        <end position="580"/>
    </location>
</feature>
<dbReference type="RefSeq" id="XP_034251222.1">
    <property type="nucleotide sequence ID" value="XM_034395331.1"/>
</dbReference>
<dbReference type="Pfam" id="PF01388">
    <property type="entry name" value="ARID"/>
    <property type="match status" value="1"/>
</dbReference>
<dbReference type="InterPro" id="IPR013087">
    <property type="entry name" value="Znf_C2H2_type"/>
</dbReference>
<dbReference type="Gene3D" id="1.25.10.10">
    <property type="entry name" value="Leucine-rich Repeat Variant"/>
    <property type="match status" value="1"/>
</dbReference>
<dbReference type="InterPro" id="IPR036431">
    <property type="entry name" value="ARID_dom_sf"/>
</dbReference>
<keyword evidence="2" id="KW-0805">Transcription regulation</keyword>
<feature type="compositionally biased region" description="Low complexity" evidence="5">
    <location>
        <begin position="1806"/>
        <end position="1819"/>
    </location>
</feature>
<feature type="compositionally biased region" description="Low complexity" evidence="5">
    <location>
        <begin position="1867"/>
        <end position="1890"/>
    </location>
</feature>
<feature type="region of interest" description="Disordered" evidence="5">
    <location>
        <begin position="2034"/>
        <end position="2055"/>
    </location>
</feature>
<feature type="domain" description="ARID" evidence="6">
    <location>
        <begin position="13"/>
        <end position="105"/>
    </location>
</feature>
<keyword evidence="4" id="KW-0539">Nucleus</keyword>
<feature type="compositionally biased region" description="Polar residues" evidence="5">
    <location>
        <begin position="551"/>
        <end position="569"/>
    </location>
</feature>
<dbReference type="PROSITE" id="PS00028">
    <property type="entry name" value="ZINC_FINGER_C2H2_1"/>
    <property type="match status" value="1"/>
</dbReference>
<protein>
    <submittedName>
        <fullName evidence="9">AT-rich interactive domain-containing protein 2 isoform X1</fullName>
    </submittedName>
</protein>
<dbReference type="InterPro" id="IPR001606">
    <property type="entry name" value="ARID_dom"/>
</dbReference>
<dbReference type="FunCoup" id="A0A6P9A0G7">
    <property type="interactions" value="2188"/>
</dbReference>
<organism evidence="9">
    <name type="scientific">Thrips palmi</name>
    <name type="common">Melon thrips</name>
    <dbReference type="NCBI Taxonomy" id="161013"/>
    <lineage>
        <taxon>Eukaryota</taxon>
        <taxon>Metazoa</taxon>
        <taxon>Ecdysozoa</taxon>
        <taxon>Arthropoda</taxon>
        <taxon>Hexapoda</taxon>
        <taxon>Insecta</taxon>
        <taxon>Pterygota</taxon>
        <taxon>Neoptera</taxon>
        <taxon>Paraneoptera</taxon>
        <taxon>Thysanoptera</taxon>
        <taxon>Terebrantia</taxon>
        <taxon>Thripoidea</taxon>
        <taxon>Thripidae</taxon>
        <taxon>Thrips</taxon>
    </lineage>
</organism>
<feature type="region of interest" description="Disordered" evidence="5">
    <location>
        <begin position="1703"/>
        <end position="1747"/>
    </location>
</feature>
<feature type="compositionally biased region" description="Low complexity" evidence="5">
    <location>
        <begin position="698"/>
        <end position="728"/>
    </location>
</feature>
<evidence type="ECO:0000256" key="3">
    <source>
        <dbReference type="ARBA" id="ARBA00023163"/>
    </source>
</evidence>
<dbReference type="InterPro" id="IPR052406">
    <property type="entry name" value="Chromatin_Remodeling_Comp"/>
</dbReference>
<evidence type="ECO:0000256" key="2">
    <source>
        <dbReference type="ARBA" id="ARBA00023015"/>
    </source>
</evidence>
<dbReference type="GO" id="GO:0006355">
    <property type="term" value="P:regulation of DNA-templated transcription"/>
    <property type="evidence" value="ECO:0007669"/>
    <property type="project" value="InterPro"/>
</dbReference>
<dbReference type="SMART" id="SM01014">
    <property type="entry name" value="ARID"/>
    <property type="match status" value="1"/>
</dbReference>
<dbReference type="PANTHER" id="PTHR22970:SF14">
    <property type="entry name" value="AT-RICH INTERACTIVE DOMAIN-CONTAINING PROTEIN 2"/>
    <property type="match status" value="1"/>
</dbReference>
<dbReference type="SUPFAM" id="SSF48371">
    <property type="entry name" value="ARM repeat"/>
    <property type="match status" value="1"/>
</dbReference>
<dbReference type="GeneID" id="117651363"/>
<feature type="compositionally biased region" description="Low complexity" evidence="5">
    <location>
        <begin position="875"/>
        <end position="891"/>
    </location>
</feature>
<dbReference type="PANTHER" id="PTHR22970">
    <property type="entry name" value="AT-RICH INTERACTIVE DOMAIN-CONTAINING PROTEIN 2"/>
    <property type="match status" value="1"/>
</dbReference>
<keyword evidence="3" id="KW-0804">Transcription</keyword>
<dbReference type="CDD" id="cd16866">
    <property type="entry name" value="ARID_ARID2"/>
    <property type="match status" value="1"/>
</dbReference>
<evidence type="ECO:0000259" key="6">
    <source>
        <dbReference type="PROSITE" id="PS51011"/>
    </source>
</evidence>
<accession>A0A6P9A0G7</accession>
<feature type="compositionally biased region" description="Low complexity" evidence="5">
    <location>
        <begin position="646"/>
        <end position="659"/>
    </location>
</feature>
<dbReference type="InterPro" id="IPR011989">
    <property type="entry name" value="ARM-like"/>
</dbReference>
<feature type="compositionally biased region" description="Low complexity" evidence="5">
    <location>
        <begin position="1832"/>
        <end position="1842"/>
    </location>
</feature>
<feature type="compositionally biased region" description="Low complexity" evidence="5">
    <location>
        <begin position="1724"/>
        <end position="1734"/>
    </location>
</feature>
<feature type="region of interest" description="Disordered" evidence="5">
    <location>
        <begin position="1365"/>
        <end position="1408"/>
    </location>
</feature>
<dbReference type="GO" id="GO:0006325">
    <property type="term" value="P:chromatin organization"/>
    <property type="evidence" value="ECO:0007669"/>
    <property type="project" value="UniProtKB-KW"/>
</dbReference>
<feature type="compositionally biased region" description="Polar residues" evidence="5">
    <location>
        <begin position="660"/>
        <end position="679"/>
    </location>
</feature>
<evidence type="ECO:0000256" key="1">
    <source>
        <dbReference type="ARBA" id="ARBA00022853"/>
    </source>
</evidence>
<feature type="compositionally biased region" description="Low complexity" evidence="5">
    <location>
        <begin position="1389"/>
        <end position="1401"/>
    </location>
</feature>
<dbReference type="GO" id="GO:0003677">
    <property type="term" value="F:DNA binding"/>
    <property type="evidence" value="ECO:0007669"/>
    <property type="project" value="InterPro"/>
</dbReference>
<feature type="compositionally biased region" description="Pro residues" evidence="5">
    <location>
        <begin position="2000"/>
        <end position="2011"/>
    </location>
</feature>
<evidence type="ECO:0000313" key="8">
    <source>
        <dbReference type="Proteomes" id="UP000515158"/>
    </source>
</evidence>
<dbReference type="KEGG" id="tpal:117651363"/>
<keyword evidence="1" id="KW-0156">Chromatin regulator</keyword>
<name>A0A6P9A0G7_THRPL</name>
<dbReference type="Proteomes" id="UP000515158">
    <property type="component" value="Unplaced"/>
</dbReference>
<evidence type="ECO:0000313" key="9">
    <source>
        <dbReference type="RefSeq" id="XP_034251222.1"/>
    </source>
</evidence>
<dbReference type="InParanoid" id="A0A6P9A0G7"/>
<feature type="compositionally biased region" description="Low complexity" evidence="5">
    <location>
        <begin position="1002"/>
        <end position="1025"/>
    </location>
</feature>
<evidence type="ECO:0000259" key="7">
    <source>
        <dbReference type="PROSITE" id="PS51526"/>
    </source>
</evidence>
<dbReference type="InterPro" id="IPR016024">
    <property type="entry name" value="ARM-type_fold"/>
</dbReference>
<evidence type="ECO:0000256" key="5">
    <source>
        <dbReference type="SAM" id="MobiDB-lite"/>
    </source>
</evidence>
<dbReference type="OrthoDB" id="338531at2759"/>
<feature type="region of interest" description="Disordered" evidence="5">
    <location>
        <begin position="1806"/>
        <end position="1848"/>
    </location>
</feature>
<feature type="compositionally biased region" description="Basic and acidic residues" evidence="5">
    <location>
        <begin position="1373"/>
        <end position="1388"/>
    </location>
</feature>
<dbReference type="InterPro" id="IPR003150">
    <property type="entry name" value="DNA-bd_RFX"/>
</dbReference>
<feature type="domain" description="RFX-type winged-helix" evidence="7">
    <location>
        <begin position="739"/>
        <end position="823"/>
    </location>
</feature>
<feature type="region of interest" description="Disordered" evidence="5">
    <location>
        <begin position="1991"/>
        <end position="2014"/>
    </location>
</feature>